<proteinExistence type="predicted"/>
<evidence type="ECO:0000313" key="3">
    <source>
        <dbReference type="Proteomes" id="UP000053144"/>
    </source>
</evidence>
<protein>
    <submittedName>
        <fullName evidence="2">Uncharacterized protein</fullName>
    </submittedName>
</protein>
<gene>
    <name evidence="2" type="ORF">LR48_Vigan03g097400</name>
</gene>
<sequence length="132" mass="14785">MKMRDVEDKEEEEEDEFSVKKMKKRGKSCVDSVPAEVPPIEEGVFGSGGLGIGSGGLGIDSGAMKTYNWMVFSSRDEGFGSSMFWFHHIRFQHVFLSRSVSHLPLQTTSAFLKPKRDSNSNQNRTFNSSSQL</sequence>
<reference evidence="3" key="1">
    <citation type="journal article" date="2015" name="Proc. Natl. Acad. Sci. U.S.A.">
        <title>Genome sequencing of adzuki bean (Vigna angularis) provides insight into high starch and low fat accumulation and domestication.</title>
        <authorList>
            <person name="Yang K."/>
            <person name="Tian Z."/>
            <person name="Chen C."/>
            <person name="Luo L."/>
            <person name="Zhao B."/>
            <person name="Wang Z."/>
            <person name="Yu L."/>
            <person name="Li Y."/>
            <person name="Sun Y."/>
            <person name="Li W."/>
            <person name="Chen Y."/>
            <person name="Li Y."/>
            <person name="Zhang Y."/>
            <person name="Ai D."/>
            <person name="Zhao J."/>
            <person name="Shang C."/>
            <person name="Ma Y."/>
            <person name="Wu B."/>
            <person name="Wang M."/>
            <person name="Gao L."/>
            <person name="Sun D."/>
            <person name="Zhang P."/>
            <person name="Guo F."/>
            <person name="Wang W."/>
            <person name="Li Y."/>
            <person name="Wang J."/>
            <person name="Varshney R.K."/>
            <person name="Wang J."/>
            <person name="Ling H.Q."/>
            <person name="Wan P."/>
        </authorList>
    </citation>
    <scope>NUCLEOTIDE SEQUENCE</scope>
    <source>
        <strain evidence="3">cv. Jingnong 6</strain>
    </source>
</reference>
<dbReference type="Gramene" id="KOM37592">
    <property type="protein sequence ID" value="KOM37592"/>
    <property type="gene ID" value="LR48_Vigan03g097400"/>
</dbReference>
<accession>A0A0L9U4J9</accession>
<evidence type="ECO:0000313" key="2">
    <source>
        <dbReference type="EMBL" id="KOM37592.1"/>
    </source>
</evidence>
<dbReference type="EMBL" id="CM003373">
    <property type="protein sequence ID" value="KOM37592.1"/>
    <property type="molecule type" value="Genomic_DNA"/>
</dbReference>
<name>A0A0L9U4J9_PHAAN</name>
<feature type="region of interest" description="Disordered" evidence="1">
    <location>
        <begin position="1"/>
        <end position="32"/>
    </location>
</feature>
<dbReference type="Proteomes" id="UP000053144">
    <property type="component" value="Chromosome 3"/>
</dbReference>
<feature type="region of interest" description="Disordered" evidence="1">
    <location>
        <begin position="113"/>
        <end position="132"/>
    </location>
</feature>
<evidence type="ECO:0000256" key="1">
    <source>
        <dbReference type="SAM" id="MobiDB-lite"/>
    </source>
</evidence>
<feature type="compositionally biased region" description="Polar residues" evidence="1">
    <location>
        <begin position="119"/>
        <end position="132"/>
    </location>
</feature>
<organism evidence="2 3">
    <name type="scientific">Phaseolus angularis</name>
    <name type="common">Azuki bean</name>
    <name type="synonym">Vigna angularis</name>
    <dbReference type="NCBI Taxonomy" id="3914"/>
    <lineage>
        <taxon>Eukaryota</taxon>
        <taxon>Viridiplantae</taxon>
        <taxon>Streptophyta</taxon>
        <taxon>Embryophyta</taxon>
        <taxon>Tracheophyta</taxon>
        <taxon>Spermatophyta</taxon>
        <taxon>Magnoliopsida</taxon>
        <taxon>eudicotyledons</taxon>
        <taxon>Gunneridae</taxon>
        <taxon>Pentapetalae</taxon>
        <taxon>rosids</taxon>
        <taxon>fabids</taxon>
        <taxon>Fabales</taxon>
        <taxon>Fabaceae</taxon>
        <taxon>Papilionoideae</taxon>
        <taxon>50 kb inversion clade</taxon>
        <taxon>NPAAA clade</taxon>
        <taxon>indigoferoid/millettioid clade</taxon>
        <taxon>Phaseoleae</taxon>
        <taxon>Vigna</taxon>
    </lineage>
</organism>
<dbReference type="AlphaFoldDB" id="A0A0L9U4J9"/>